<dbReference type="RefSeq" id="WP_144347156.1">
    <property type="nucleotide sequence ID" value="NZ_VMKP01000001.1"/>
</dbReference>
<dbReference type="InterPro" id="IPR042245">
    <property type="entry name" value="Tgt2/MlaC_sf"/>
</dbReference>
<keyword evidence="1" id="KW-0732">Signal</keyword>
<dbReference type="PANTHER" id="PTHR36573:SF1">
    <property type="entry name" value="INTERMEMBRANE PHOSPHOLIPID TRANSPORT SYSTEM BINDING PROTEIN MLAC"/>
    <property type="match status" value="1"/>
</dbReference>
<dbReference type="PANTHER" id="PTHR36573">
    <property type="entry name" value="INTERMEMBRANE PHOSPHOLIPID TRANSPORT SYSTEM BINDING PROTEIN MLAC"/>
    <property type="match status" value="1"/>
</dbReference>
<feature type="chain" id="PRO_5021763728" evidence="1">
    <location>
        <begin position="28"/>
        <end position="234"/>
    </location>
</feature>
<sequence length="234" mass="25477">MTRSSPLARTLLALIVALLIPATGVQASATTPDEGPPEAPKAVVNYVVTEALNRIVDERETLANDRAAAVALFNSRVRPWVDTQLMARFAMGPAARTAEPADIERLATALADRVANLYAGALQRYAQEAVDFAEKGEVDLRLVTQEDDRAIVNAIAQGPDIDTLELRIQLYKRDDRWRVFDIETRGVSMLLVFRDALQAEAGRDGGVDAMIAALEEGTVDVEGTWEEETGDADQ</sequence>
<reference evidence="2 3" key="1">
    <citation type="submission" date="2019-07" db="EMBL/GenBank/DDBJ databases">
        <title>Reclasification of Spiribacter aquaticus.</title>
        <authorList>
            <person name="Leon M.J."/>
            <person name="Sanchez-Porro C."/>
            <person name="Ventosa A."/>
        </authorList>
    </citation>
    <scope>NUCLEOTIDE SEQUENCE [LARGE SCALE GENOMIC DNA]</scope>
    <source>
        <strain evidence="2 3">SP30</strain>
    </source>
</reference>
<dbReference type="Gene3D" id="3.10.450.710">
    <property type="entry name" value="Tgt2/MlaC"/>
    <property type="match status" value="1"/>
</dbReference>
<evidence type="ECO:0000313" key="2">
    <source>
        <dbReference type="EMBL" id="TVO66666.1"/>
    </source>
</evidence>
<proteinExistence type="predicted"/>
<name>A0A557RNF6_9GAMM</name>
<dbReference type="AlphaFoldDB" id="A0A557RNF6"/>
<gene>
    <name evidence="2" type="ORF">FPL11_02990</name>
</gene>
<evidence type="ECO:0000313" key="3">
    <source>
        <dbReference type="Proteomes" id="UP000316688"/>
    </source>
</evidence>
<dbReference type="Pfam" id="PF05494">
    <property type="entry name" value="MlaC"/>
    <property type="match status" value="1"/>
</dbReference>
<protein>
    <submittedName>
        <fullName evidence="2">ABC transporter substrate-binding protein</fullName>
    </submittedName>
</protein>
<accession>A0A557RNF6</accession>
<dbReference type="InterPro" id="IPR008869">
    <property type="entry name" value="MlaC/ttg2D"/>
</dbReference>
<feature type="signal peptide" evidence="1">
    <location>
        <begin position="1"/>
        <end position="27"/>
    </location>
</feature>
<keyword evidence="3" id="KW-1185">Reference proteome</keyword>
<dbReference type="EMBL" id="VMKP01000001">
    <property type="protein sequence ID" value="TVO66666.1"/>
    <property type="molecule type" value="Genomic_DNA"/>
</dbReference>
<dbReference type="Proteomes" id="UP000316688">
    <property type="component" value="Unassembled WGS sequence"/>
</dbReference>
<evidence type="ECO:0000256" key="1">
    <source>
        <dbReference type="SAM" id="SignalP"/>
    </source>
</evidence>
<comment type="caution">
    <text evidence="2">The sequence shown here is derived from an EMBL/GenBank/DDBJ whole genome shotgun (WGS) entry which is preliminary data.</text>
</comment>
<organism evidence="2 3">
    <name type="scientific">Spiribacter aquaticus</name>
    <dbReference type="NCBI Taxonomy" id="1935996"/>
    <lineage>
        <taxon>Bacteria</taxon>
        <taxon>Pseudomonadati</taxon>
        <taxon>Pseudomonadota</taxon>
        <taxon>Gammaproteobacteria</taxon>
        <taxon>Chromatiales</taxon>
        <taxon>Ectothiorhodospiraceae</taxon>
        <taxon>Spiribacter</taxon>
    </lineage>
</organism>